<evidence type="ECO:0000313" key="3">
    <source>
        <dbReference type="EMBL" id="EAS06651.2"/>
    </source>
</evidence>
<dbReference type="Pfam" id="PF01612">
    <property type="entry name" value="DNA_pol_A_exo1"/>
    <property type="match status" value="1"/>
</dbReference>
<dbReference type="Proteomes" id="UP000009168">
    <property type="component" value="Unassembled WGS sequence"/>
</dbReference>
<dbReference type="KEGG" id="tet:TTHERM_00941360"/>
<evidence type="ECO:0000313" key="4">
    <source>
        <dbReference type="Proteomes" id="UP000009168"/>
    </source>
</evidence>
<sequence length="584" mass="68256">MAETNQDQQMETKIEEQKQNQDKKKTKYQKKNKKNTHQEEQKQNNSEQQDEQEDNNQGFKIYPHKVDHKFISQVDFAQFDKLFNSDIEKDQQEAVLYLKAFVKEKKPTLINFFDIFDHYFKKEENKGLLEKSVLKMFTILKCLSSLQANSIIYKSFFCVIQHNSVKIPDQDKQYMEEITQAWKYVHTDSLSTFLTIFDITNQIKKKDVSQEVKDLIVLQKYQEAVKIISVFSNYTSELAPQLIHSLTNNKDASKAADMIKQFKLNPNNFPEVEIRLKKMSMRYNLRTYSWEFVAELFREQKDILAYAVEDLLYNKQYNEAYSILKSDEQIIKYVHKKESLEALNDPSIKFEVLPNKLYTMDYFSPQSENIGLEPEGTHLNLSKDFGITRDKVFFINNVKSQDFEFAKKELESAKQIGLDGEFRPAVTKLDNNSQSLALLQLATQNYCFLFDPMALKNEKEYELLQQNIFQNPNILKIGHTISGDISMVASQLNGQLNFKGSLDLAKLHKVKNPEQKQSSLSFIAKFQLGKALCKGEQTSNWSQRPLREAQIHYGALDAYISIALYNKYIELYGEKDLNQFVERI</sequence>
<dbReference type="OrthoDB" id="428841at2759"/>
<feature type="compositionally biased region" description="Basic residues" evidence="1">
    <location>
        <begin position="24"/>
        <end position="35"/>
    </location>
</feature>
<keyword evidence="3" id="KW-0269">Exonuclease</keyword>
<dbReference type="GeneID" id="7830950"/>
<dbReference type="AlphaFoldDB" id="Q24FV9"/>
<dbReference type="STRING" id="312017.Q24FV9"/>
<dbReference type="PANTHER" id="PTHR47765">
    <property type="entry name" value="3'-5' EXONUCLEASE DOMAIN-CONTAINING PROTEIN"/>
    <property type="match status" value="1"/>
</dbReference>
<feature type="region of interest" description="Disordered" evidence="1">
    <location>
        <begin position="1"/>
        <end position="55"/>
    </location>
</feature>
<dbReference type="EMBL" id="GG662264">
    <property type="protein sequence ID" value="EAS06651.2"/>
    <property type="molecule type" value="Genomic_DNA"/>
</dbReference>
<dbReference type="HOGENOM" id="CLU_534701_0_0_1"/>
<dbReference type="InterPro" id="IPR036397">
    <property type="entry name" value="RNaseH_sf"/>
</dbReference>
<dbReference type="InterPro" id="IPR052408">
    <property type="entry name" value="Exonuclease_MUT-7-like"/>
</dbReference>
<dbReference type="SUPFAM" id="SSF53098">
    <property type="entry name" value="Ribonuclease H-like"/>
    <property type="match status" value="1"/>
</dbReference>
<feature type="compositionally biased region" description="Basic and acidic residues" evidence="1">
    <location>
        <begin position="10"/>
        <end position="23"/>
    </location>
</feature>
<keyword evidence="4" id="KW-1185">Reference proteome</keyword>
<name>Q24FV9_TETTS</name>
<dbReference type="RefSeq" id="XP_001026896.2">
    <property type="nucleotide sequence ID" value="XM_001026896.2"/>
</dbReference>
<accession>Q24FV9</accession>
<dbReference type="GO" id="GO:0006139">
    <property type="term" value="P:nucleobase-containing compound metabolic process"/>
    <property type="evidence" value="ECO:0007669"/>
    <property type="project" value="InterPro"/>
</dbReference>
<dbReference type="GO" id="GO:0008408">
    <property type="term" value="F:3'-5' exonuclease activity"/>
    <property type="evidence" value="ECO:0007669"/>
    <property type="project" value="InterPro"/>
</dbReference>
<dbReference type="eggNOG" id="KOG2207">
    <property type="taxonomic scope" value="Eukaryota"/>
</dbReference>
<dbReference type="CDD" id="cd06141">
    <property type="entry name" value="WRN_exo"/>
    <property type="match status" value="1"/>
</dbReference>
<dbReference type="GO" id="GO:0003676">
    <property type="term" value="F:nucleic acid binding"/>
    <property type="evidence" value="ECO:0007669"/>
    <property type="project" value="InterPro"/>
</dbReference>
<dbReference type="InterPro" id="IPR002562">
    <property type="entry name" value="3'-5'_exonuclease_dom"/>
</dbReference>
<evidence type="ECO:0000259" key="2">
    <source>
        <dbReference type="SMART" id="SM00474"/>
    </source>
</evidence>
<proteinExistence type="predicted"/>
<dbReference type="InterPro" id="IPR012337">
    <property type="entry name" value="RNaseH-like_sf"/>
</dbReference>
<evidence type="ECO:0000256" key="1">
    <source>
        <dbReference type="SAM" id="MobiDB-lite"/>
    </source>
</evidence>
<feature type="domain" description="3'-5' exonuclease" evidence="2">
    <location>
        <begin position="392"/>
        <end position="573"/>
    </location>
</feature>
<organism evidence="3 4">
    <name type="scientific">Tetrahymena thermophila (strain SB210)</name>
    <dbReference type="NCBI Taxonomy" id="312017"/>
    <lineage>
        <taxon>Eukaryota</taxon>
        <taxon>Sar</taxon>
        <taxon>Alveolata</taxon>
        <taxon>Ciliophora</taxon>
        <taxon>Intramacronucleata</taxon>
        <taxon>Oligohymenophorea</taxon>
        <taxon>Hymenostomatida</taxon>
        <taxon>Tetrahymenina</taxon>
        <taxon>Tetrahymenidae</taxon>
        <taxon>Tetrahymena</taxon>
    </lineage>
</organism>
<dbReference type="InParanoid" id="Q24FV9"/>
<gene>
    <name evidence="3" type="ORF">TTHERM_00941360</name>
</gene>
<protein>
    <submittedName>
        <fullName evidence="3">3'-5' exonuclease</fullName>
    </submittedName>
</protein>
<dbReference type="SMART" id="SM00474">
    <property type="entry name" value="35EXOc"/>
    <property type="match status" value="1"/>
</dbReference>
<reference evidence="4" key="1">
    <citation type="journal article" date="2006" name="PLoS Biol.">
        <title>Macronuclear genome sequence of the ciliate Tetrahymena thermophila, a model eukaryote.</title>
        <authorList>
            <person name="Eisen J.A."/>
            <person name="Coyne R.S."/>
            <person name="Wu M."/>
            <person name="Wu D."/>
            <person name="Thiagarajan M."/>
            <person name="Wortman J.R."/>
            <person name="Badger J.H."/>
            <person name="Ren Q."/>
            <person name="Amedeo P."/>
            <person name="Jones K.M."/>
            <person name="Tallon L.J."/>
            <person name="Delcher A.L."/>
            <person name="Salzberg S.L."/>
            <person name="Silva J.C."/>
            <person name="Haas B.J."/>
            <person name="Majoros W.H."/>
            <person name="Farzad M."/>
            <person name="Carlton J.M."/>
            <person name="Smith R.K. Jr."/>
            <person name="Garg J."/>
            <person name="Pearlman R.E."/>
            <person name="Karrer K.M."/>
            <person name="Sun L."/>
            <person name="Manning G."/>
            <person name="Elde N.C."/>
            <person name="Turkewitz A.P."/>
            <person name="Asai D.J."/>
            <person name="Wilkes D.E."/>
            <person name="Wang Y."/>
            <person name="Cai H."/>
            <person name="Collins K."/>
            <person name="Stewart B.A."/>
            <person name="Lee S.R."/>
            <person name="Wilamowska K."/>
            <person name="Weinberg Z."/>
            <person name="Ruzzo W.L."/>
            <person name="Wloga D."/>
            <person name="Gaertig J."/>
            <person name="Frankel J."/>
            <person name="Tsao C.-C."/>
            <person name="Gorovsky M.A."/>
            <person name="Keeling P.J."/>
            <person name="Waller R.F."/>
            <person name="Patron N.J."/>
            <person name="Cherry J.M."/>
            <person name="Stover N.A."/>
            <person name="Krieger C.J."/>
            <person name="del Toro C."/>
            <person name="Ryder H.F."/>
            <person name="Williamson S.C."/>
            <person name="Barbeau R.A."/>
            <person name="Hamilton E.P."/>
            <person name="Orias E."/>
        </authorList>
    </citation>
    <scope>NUCLEOTIDE SEQUENCE [LARGE SCALE GENOMIC DNA]</scope>
    <source>
        <strain evidence="4">SB210</strain>
    </source>
</reference>
<keyword evidence="3" id="KW-0540">Nuclease</keyword>
<dbReference type="PANTHER" id="PTHR47765:SF2">
    <property type="entry name" value="EXONUCLEASE MUT-7 HOMOLOG"/>
    <property type="match status" value="1"/>
</dbReference>
<keyword evidence="3" id="KW-0378">Hydrolase</keyword>
<dbReference type="Gene3D" id="3.30.420.10">
    <property type="entry name" value="Ribonuclease H-like superfamily/Ribonuclease H"/>
    <property type="match status" value="1"/>
</dbReference>